<comment type="caution">
    <text evidence="7">The sequence shown here is derived from an EMBL/GenBank/DDBJ whole genome shotgun (WGS) entry which is preliminary data.</text>
</comment>
<dbReference type="OrthoDB" id="9993796at2759"/>
<dbReference type="SUPFAM" id="SSF54373">
    <property type="entry name" value="FAD-linked reductases, C-terminal domain"/>
    <property type="match status" value="1"/>
</dbReference>
<gene>
    <name evidence="7" type="ORF">MVEN_01318300</name>
</gene>
<dbReference type="PANTHER" id="PTHR13789">
    <property type="entry name" value="MONOOXYGENASE"/>
    <property type="match status" value="1"/>
</dbReference>
<evidence type="ECO:0000313" key="7">
    <source>
        <dbReference type="EMBL" id="KAF7350158.1"/>
    </source>
</evidence>
<dbReference type="Proteomes" id="UP000620124">
    <property type="component" value="Unassembled WGS sequence"/>
</dbReference>
<keyword evidence="8" id="KW-1185">Reference proteome</keyword>
<evidence type="ECO:0000256" key="3">
    <source>
        <dbReference type="ARBA" id="ARBA00022827"/>
    </source>
</evidence>
<dbReference type="Gene3D" id="3.50.50.60">
    <property type="entry name" value="FAD/NAD(P)-binding domain"/>
    <property type="match status" value="1"/>
</dbReference>
<accession>A0A8H7CWR3</accession>
<dbReference type="InterPro" id="IPR050493">
    <property type="entry name" value="FAD-dep_Monooxygenase_BioMet"/>
</dbReference>
<evidence type="ECO:0000259" key="6">
    <source>
        <dbReference type="Pfam" id="PF01494"/>
    </source>
</evidence>
<proteinExistence type="inferred from homology"/>
<protein>
    <submittedName>
        <fullName evidence="7">FAD/NAD(P)-binding domain-containing protein</fullName>
    </submittedName>
</protein>
<evidence type="ECO:0000256" key="2">
    <source>
        <dbReference type="ARBA" id="ARBA00022630"/>
    </source>
</evidence>
<reference evidence="7" key="1">
    <citation type="submission" date="2020-05" db="EMBL/GenBank/DDBJ databases">
        <title>Mycena genomes resolve the evolution of fungal bioluminescence.</title>
        <authorList>
            <person name="Tsai I.J."/>
        </authorList>
    </citation>
    <scope>NUCLEOTIDE SEQUENCE</scope>
    <source>
        <strain evidence="7">CCC161011</strain>
    </source>
</reference>
<dbReference type="InterPro" id="IPR036188">
    <property type="entry name" value="FAD/NAD-bd_sf"/>
</dbReference>
<dbReference type="EMBL" id="JACAZI010000010">
    <property type="protein sequence ID" value="KAF7350158.1"/>
    <property type="molecule type" value="Genomic_DNA"/>
</dbReference>
<dbReference type="GO" id="GO:0071949">
    <property type="term" value="F:FAD binding"/>
    <property type="evidence" value="ECO:0007669"/>
    <property type="project" value="InterPro"/>
</dbReference>
<dbReference type="Pfam" id="PF01494">
    <property type="entry name" value="FAD_binding_3"/>
    <property type="match status" value="1"/>
</dbReference>
<dbReference type="SUPFAM" id="SSF51905">
    <property type="entry name" value="FAD/NAD(P)-binding domain"/>
    <property type="match status" value="1"/>
</dbReference>
<dbReference type="AlphaFoldDB" id="A0A8H7CWR3"/>
<dbReference type="GO" id="GO:0004497">
    <property type="term" value="F:monooxygenase activity"/>
    <property type="evidence" value="ECO:0007669"/>
    <property type="project" value="UniProtKB-KW"/>
</dbReference>
<keyword evidence="4" id="KW-0560">Oxidoreductase</keyword>
<keyword evidence="2" id="KW-0285">Flavoprotein</keyword>
<dbReference type="Pfam" id="PF13450">
    <property type="entry name" value="NAD_binding_8"/>
    <property type="match status" value="1"/>
</dbReference>
<evidence type="ECO:0000256" key="1">
    <source>
        <dbReference type="ARBA" id="ARBA00007992"/>
    </source>
</evidence>
<organism evidence="7 8">
    <name type="scientific">Mycena venus</name>
    <dbReference type="NCBI Taxonomy" id="2733690"/>
    <lineage>
        <taxon>Eukaryota</taxon>
        <taxon>Fungi</taxon>
        <taxon>Dikarya</taxon>
        <taxon>Basidiomycota</taxon>
        <taxon>Agaricomycotina</taxon>
        <taxon>Agaricomycetes</taxon>
        <taxon>Agaricomycetidae</taxon>
        <taxon>Agaricales</taxon>
        <taxon>Marasmiineae</taxon>
        <taxon>Mycenaceae</taxon>
        <taxon>Mycena</taxon>
    </lineage>
</organism>
<keyword evidence="5" id="KW-0503">Monooxygenase</keyword>
<evidence type="ECO:0000256" key="5">
    <source>
        <dbReference type="ARBA" id="ARBA00023033"/>
    </source>
</evidence>
<comment type="similarity">
    <text evidence="1">Belongs to the paxM FAD-dependent monooxygenase family.</text>
</comment>
<dbReference type="InterPro" id="IPR002938">
    <property type="entry name" value="FAD-bd"/>
</dbReference>
<sequence>MAAHESKSKPLRIGIVGAGIAGLAAAAAFRKEGHEVQIFESSSMNKEIGAAIGVTANSLRVLTYQGFDIKNLRAVDYLGMHVYFLHARLTWLDSNGCGRDSKFDILEDPHNTFGRPGIFCHRSDLHDELKRLATMEERPGIPATIHLKSKVESCDPATGKLVLKDGEIHHVDLIIGADGIHSTIRTIVLGYEQRALASGRVAFRCLLETSKLEGREEFDWLLSGMPGARGVSSADGSGRYLFVYLCRDNTLVNIVAHYPDRRDQEKYGKSFPSQIIYRKHMTLSRTLDWNAPATKEELVAEFSDYSPEYKGLLELVDGPVHLWQIRALPCLPTWINGCAALIGDAAHATFPTLGQGAGMAIEDAATLACLLPLGTRTEEIPRRLEAYQTLRKARGEFVLTESVEQVIVPSKRGLYSKSREMQAFIVGHDAVKVAQEYFATHFST</sequence>
<evidence type="ECO:0000256" key="4">
    <source>
        <dbReference type="ARBA" id="ARBA00023002"/>
    </source>
</evidence>
<evidence type="ECO:0000313" key="8">
    <source>
        <dbReference type="Proteomes" id="UP000620124"/>
    </source>
</evidence>
<keyword evidence="3" id="KW-0274">FAD</keyword>
<name>A0A8H7CWR3_9AGAR</name>
<dbReference type="PRINTS" id="PR00420">
    <property type="entry name" value="RNGMNOXGNASE"/>
</dbReference>
<feature type="domain" description="FAD-binding" evidence="6">
    <location>
        <begin position="170"/>
        <end position="400"/>
    </location>
</feature>
<dbReference type="PANTHER" id="PTHR13789:SF314">
    <property type="entry name" value="FAD-BINDING DOMAIN-CONTAINING PROTEIN"/>
    <property type="match status" value="1"/>
</dbReference>